<dbReference type="STRING" id="1176587.A8C56_04275"/>
<evidence type="ECO:0000256" key="2">
    <source>
        <dbReference type="ARBA" id="ARBA00022679"/>
    </source>
</evidence>
<dbReference type="Gene3D" id="3.30.420.40">
    <property type="match status" value="2"/>
</dbReference>
<gene>
    <name evidence="6" type="ORF">A8C56_04275</name>
</gene>
<dbReference type="Pfam" id="PF00370">
    <property type="entry name" value="FGGY_N"/>
    <property type="match status" value="1"/>
</dbReference>
<evidence type="ECO:0000256" key="3">
    <source>
        <dbReference type="ARBA" id="ARBA00022777"/>
    </source>
</evidence>
<dbReference type="KEGG" id="nia:A8C56_04275"/>
<evidence type="ECO:0000313" key="6">
    <source>
        <dbReference type="EMBL" id="ANH80297.1"/>
    </source>
</evidence>
<proteinExistence type="inferred from homology"/>
<dbReference type="PIRSF" id="PIRSF000538">
    <property type="entry name" value="GlpK"/>
    <property type="match status" value="1"/>
</dbReference>
<dbReference type="AlphaFoldDB" id="A0A1A9HY32"/>
<protein>
    <submittedName>
        <fullName evidence="6">Sugar kinase</fullName>
    </submittedName>
</protein>
<evidence type="ECO:0000259" key="5">
    <source>
        <dbReference type="Pfam" id="PF02782"/>
    </source>
</evidence>
<dbReference type="SUPFAM" id="SSF53067">
    <property type="entry name" value="Actin-like ATPase domain"/>
    <property type="match status" value="2"/>
</dbReference>
<dbReference type="EMBL" id="CP015772">
    <property type="protein sequence ID" value="ANH80297.1"/>
    <property type="molecule type" value="Genomic_DNA"/>
</dbReference>
<organism evidence="6 7">
    <name type="scientific">Niabella ginsenosidivorans</name>
    <dbReference type="NCBI Taxonomy" id="1176587"/>
    <lineage>
        <taxon>Bacteria</taxon>
        <taxon>Pseudomonadati</taxon>
        <taxon>Bacteroidota</taxon>
        <taxon>Chitinophagia</taxon>
        <taxon>Chitinophagales</taxon>
        <taxon>Chitinophagaceae</taxon>
        <taxon>Niabella</taxon>
    </lineage>
</organism>
<name>A0A1A9HY32_9BACT</name>
<dbReference type="Pfam" id="PF02782">
    <property type="entry name" value="FGGY_C"/>
    <property type="match status" value="1"/>
</dbReference>
<dbReference type="RefSeq" id="WP_067752484.1">
    <property type="nucleotide sequence ID" value="NZ_CP015772.1"/>
</dbReference>
<dbReference type="CDD" id="cd07798">
    <property type="entry name" value="ASKHA_NBD_FGGY_YoaC-like"/>
    <property type="match status" value="1"/>
</dbReference>
<dbReference type="InterPro" id="IPR050406">
    <property type="entry name" value="FGGY_Carb_Kinase"/>
</dbReference>
<dbReference type="InterPro" id="IPR018484">
    <property type="entry name" value="FGGY_N"/>
</dbReference>
<keyword evidence="2" id="KW-0808">Transferase</keyword>
<dbReference type="PANTHER" id="PTHR43095">
    <property type="entry name" value="SUGAR KINASE"/>
    <property type="match status" value="1"/>
</dbReference>
<reference evidence="6 7" key="1">
    <citation type="submission" date="2016-05" db="EMBL/GenBank/DDBJ databases">
        <title>Niabella ginsenosidivorans BS26 whole genome sequencing.</title>
        <authorList>
            <person name="Im W.T."/>
            <person name="Siddiqi M.Z."/>
        </authorList>
    </citation>
    <scope>NUCLEOTIDE SEQUENCE [LARGE SCALE GENOMIC DNA]</scope>
    <source>
        <strain evidence="6 7">BS26</strain>
    </source>
</reference>
<evidence type="ECO:0000313" key="7">
    <source>
        <dbReference type="Proteomes" id="UP000077667"/>
    </source>
</evidence>
<accession>A0A1A9HY32</accession>
<dbReference type="InterPro" id="IPR000577">
    <property type="entry name" value="Carb_kinase_FGGY"/>
</dbReference>
<feature type="domain" description="Carbohydrate kinase FGGY N-terminal" evidence="4">
    <location>
        <begin position="8"/>
        <end position="245"/>
    </location>
</feature>
<dbReference type="InterPro" id="IPR018485">
    <property type="entry name" value="FGGY_C"/>
</dbReference>
<dbReference type="InterPro" id="IPR043129">
    <property type="entry name" value="ATPase_NBD"/>
</dbReference>
<dbReference type="GO" id="GO:0005975">
    <property type="term" value="P:carbohydrate metabolic process"/>
    <property type="evidence" value="ECO:0007669"/>
    <property type="project" value="InterPro"/>
</dbReference>
<keyword evidence="7" id="KW-1185">Reference proteome</keyword>
<dbReference type="Proteomes" id="UP000077667">
    <property type="component" value="Chromosome"/>
</dbReference>
<keyword evidence="3 6" id="KW-0418">Kinase</keyword>
<dbReference type="PANTHER" id="PTHR43095:SF2">
    <property type="entry name" value="GLUCONOKINASE"/>
    <property type="match status" value="1"/>
</dbReference>
<evidence type="ECO:0000256" key="1">
    <source>
        <dbReference type="ARBA" id="ARBA00009156"/>
    </source>
</evidence>
<dbReference type="GO" id="GO:0016301">
    <property type="term" value="F:kinase activity"/>
    <property type="evidence" value="ECO:0007669"/>
    <property type="project" value="UniProtKB-KW"/>
</dbReference>
<evidence type="ECO:0000259" key="4">
    <source>
        <dbReference type="Pfam" id="PF00370"/>
    </source>
</evidence>
<sequence length="481" mass="53966">MALTNAHIIIDFGTGNLRAAVIATNGTVLGVAREDIPYIRDAQYPDALYFDPRVLWNQILELTATALKYAGAVRVLAITATSQREGIVVLDPAGMPVVGLPNIDHRGRAWEHLLQDKTRVYELTGRYPTSLFSALKLVGLREGRQEWWRQLDTFLSISDWVEYMFCGVEHYEHSQASESLLYDIERKTWSEALCERFSFPFALLPSLTSSGTVLAKIKSSLAEALSVNPEAKVIVGGADTQLAVLSTRANAGDVVIVSGTTTPIIKLSKTYDLDERQRTWTGRYIDADSYMVEANAGVTGLNYQRLKKIFYPNEGYEVIEAELATISDFQCVASLGSLVADEKQPLLKGGFIFNTPVNHELSRAGFVWATLWDIACSIFENYKTLVSVTPNRQPYIWTCGGGMESKMLRQLIADLTGREIRIRNSYRYASVMGGMMLCNQALEIQETVTDPYEQVLPGTKEVHSDFYHRWKENRELLKKIF</sequence>
<feature type="domain" description="Carbohydrate kinase FGGY C-terminal" evidence="5">
    <location>
        <begin position="350"/>
        <end position="441"/>
    </location>
</feature>
<comment type="similarity">
    <text evidence="1">Belongs to the FGGY kinase family.</text>
</comment>
<dbReference type="OrthoDB" id="9805576at2"/>